<dbReference type="Gene3D" id="2.80.10.50">
    <property type="match status" value="1"/>
</dbReference>
<dbReference type="InterPro" id="IPR056368">
    <property type="entry name" value="KTI1"/>
</dbReference>
<dbReference type="PRINTS" id="PR00291">
    <property type="entry name" value="KUNITZINHBTR"/>
</dbReference>
<dbReference type="Proteomes" id="UP001163823">
    <property type="component" value="Chromosome 3"/>
</dbReference>
<dbReference type="EMBL" id="JARAOO010000003">
    <property type="protein sequence ID" value="KAJ7975421.1"/>
    <property type="molecule type" value="Genomic_DNA"/>
</dbReference>
<feature type="chain" id="PRO_5041909648" evidence="1">
    <location>
        <begin position="31"/>
        <end position="221"/>
    </location>
</feature>
<name>A0AAD7Q6I3_QUISA</name>
<keyword evidence="1" id="KW-0732">Signal</keyword>
<feature type="signal peptide" evidence="1">
    <location>
        <begin position="1"/>
        <end position="30"/>
    </location>
</feature>
<protein>
    <submittedName>
        <fullName evidence="2">Kunitz-type trypsin inhibitor</fullName>
    </submittedName>
</protein>
<evidence type="ECO:0000313" key="2">
    <source>
        <dbReference type="EMBL" id="KAJ7975421.1"/>
    </source>
</evidence>
<accession>A0AAD7Q6I3</accession>
<dbReference type="PANTHER" id="PTHR33107">
    <property type="entry name" value="KUNITZ TRYPSIN INHIBITOR 2"/>
    <property type="match status" value="1"/>
</dbReference>
<dbReference type="SMART" id="SM00452">
    <property type="entry name" value="STI"/>
    <property type="match status" value="1"/>
</dbReference>
<sequence length="221" mass="24232">MKITSPLLLSLSCFLILFAFTTKPFPTVAAQPVLDTDGEPLRWYTSYYVLPHNFALGGGLSLGTLNNKTRPLYVTQEISEVENGFPVKFLPVSSNYLASIDTFSPLNIQTIAPASRLESLVWKLVEESNGLWFVSTKGINDRSSTFTIEKNIEVPGAYTIVTCEGIGMLPVCRHLESSHFVENGKRYITVGSIANGFTVVFKKAPGPRTTSSKCIPSVAME</sequence>
<dbReference type="PANTHER" id="PTHR33107:SF5">
    <property type="entry name" value="KUNITZ TRYPSIN INHIBITOR 5"/>
    <property type="match status" value="1"/>
</dbReference>
<evidence type="ECO:0000256" key="1">
    <source>
        <dbReference type="SAM" id="SignalP"/>
    </source>
</evidence>
<dbReference type="CDD" id="cd00178">
    <property type="entry name" value="beta-trefoil_STI"/>
    <property type="match status" value="1"/>
</dbReference>
<dbReference type="InterPro" id="IPR002160">
    <property type="entry name" value="Prot_inh_Kunz-lg"/>
</dbReference>
<dbReference type="SUPFAM" id="SSF50386">
    <property type="entry name" value="STI-like"/>
    <property type="match status" value="1"/>
</dbReference>
<dbReference type="KEGG" id="qsa:O6P43_005347"/>
<keyword evidence="3" id="KW-1185">Reference proteome</keyword>
<dbReference type="GO" id="GO:0004866">
    <property type="term" value="F:endopeptidase inhibitor activity"/>
    <property type="evidence" value="ECO:0007669"/>
    <property type="project" value="InterPro"/>
</dbReference>
<comment type="caution">
    <text evidence="2">The sequence shown here is derived from an EMBL/GenBank/DDBJ whole genome shotgun (WGS) entry which is preliminary data.</text>
</comment>
<organism evidence="2 3">
    <name type="scientific">Quillaja saponaria</name>
    <name type="common">Soap bark tree</name>
    <dbReference type="NCBI Taxonomy" id="32244"/>
    <lineage>
        <taxon>Eukaryota</taxon>
        <taxon>Viridiplantae</taxon>
        <taxon>Streptophyta</taxon>
        <taxon>Embryophyta</taxon>
        <taxon>Tracheophyta</taxon>
        <taxon>Spermatophyta</taxon>
        <taxon>Magnoliopsida</taxon>
        <taxon>eudicotyledons</taxon>
        <taxon>Gunneridae</taxon>
        <taxon>Pentapetalae</taxon>
        <taxon>rosids</taxon>
        <taxon>fabids</taxon>
        <taxon>Fabales</taxon>
        <taxon>Quillajaceae</taxon>
        <taxon>Quillaja</taxon>
    </lineage>
</organism>
<dbReference type="InterPro" id="IPR011065">
    <property type="entry name" value="Kunitz_inhibitor_STI-like_sf"/>
</dbReference>
<gene>
    <name evidence="2" type="ORF">O6P43_005347</name>
</gene>
<proteinExistence type="predicted"/>
<dbReference type="Pfam" id="PF00197">
    <property type="entry name" value="Kunitz_legume"/>
    <property type="match status" value="1"/>
</dbReference>
<reference evidence="2" key="1">
    <citation type="journal article" date="2023" name="Science">
        <title>Elucidation of the pathway for biosynthesis of saponin adjuvants from the soapbark tree.</title>
        <authorList>
            <person name="Reed J."/>
            <person name="Orme A."/>
            <person name="El-Demerdash A."/>
            <person name="Owen C."/>
            <person name="Martin L.B.B."/>
            <person name="Misra R.C."/>
            <person name="Kikuchi S."/>
            <person name="Rejzek M."/>
            <person name="Martin A.C."/>
            <person name="Harkess A."/>
            <person name="Leebens-Mack J."/>
            <person name="Louveau T."/>
            <person name="Stephenson M.J."/>
            <person name="Osbourn A."/>
        </authorList>
    </citation>
    <scope>NUCLEOTIDE SEQUENCE</scope>
    <source>
        <strain evidence="2">S10</strain>
    </source>
</reference>
<dbReference type="PROSITE" id="PS00283">
    <property type="entry name" value="SOYBEAN_KUNITZ"/>
    <property type="match status" value="1"/>
</dbReference>
<evidence type="ECO:0000313" key="3">
    <source>
        <dbReference type="Proteomes" id="UP001163823"/>
    </source>
</evidence>
<dbReference type="AlphaFoldDB" id="A0AAD7Q6I3"/>